<gene>
    <name evidence="1" type="ORF">METZ01_LOCUS296413</name>
</gene>
<dbReference type="InterPro" id="IPR008775">
    <property type="entry name" value="Phytyl_CoA_dOase-like"/>
</dbReference>
<reference evidence="1" key="1">
    <citation type="submission" date="2018-05" db="EMBL/GenBank/DDBJ databases">
        <authorList>
            <person name="Lanie J.A."/>
            <person name="Ng W.-L."/>
            <person name="Kazmierczak K.M."/>
            <person name="Andrzejewski T.M."/>
            <person name="Davidsen T.M."/>
            <person name="Wayne K.J."/>
            <person name="Tettelin H."/>
            <person name="Glass J.I."/>
            <person name="Rusch D."/>
            <person name="Podicherti R."/>
            <person name="Tsui H.-C.T."/>
            <person name="Winkler M.E."/>
        </authorList>
    </citation>
    <scope>NUCLEOTIDE SEQUENCE</scope>
</reference>
<feature type="non-terminal residue" evidence="1">
    <location>
        <position position="1"/>
    </location>
</feature>
<organism evidence="1">
    <name type="scientific">marine metagenome</name>
    <dbReference type="NCBI Taxonomy" id="408172"/>
    <lineage>
        <taxon>unclassified sequences</taxon>
        <taxon>metagenomes</taxon>
        <taxon>ecological metagenomes</taxon>
    </lineage>
</organism>
<accession>A0A382M3S9</accession>
<name>A0A382M3S9_9ZZZZ</name>
<proteinExistence type="predicted"/>
<dbReference type="Pfam" id="PF05721">
    <property type="entry name" value="PhyH"/>
    <property type="match status" value="1"/>
</dbReference>
<dbReference type="EMBL" id="UINC01091077">
    <property type="protein sequence ID" value="SVC43559.1"/>
    <property type="molecule type" value="Genomic_DNA"/>
</dbReference>
<evidence type="ECO:0000313" key="1">
    <source>
        <dbReference type="EMBL" id="SVC43559.1"/>
    </source>
</evidence>
<dbReference type="Gene3D" id="2.60.120.620">
    <property type="entry name" value="q2cbj1_9rhob like domain"/>
    <property type="match status" value="1"/>
</dbReference>
<evidence type="ECO:0008006" key="2">
    <source>
        <dbReference type="Google" id="ProtNLM"/>
    </source>
</evidence>
<dbReference type="SUPFAM" id="SSF51197">
    <property type="entry name" value="Clavaminate synthase-like"/>
    <property type="match status" value="1"/>
</dbReference>
<protein>
    <recommendedName>
        <fullName evidence="2">Phytanoyl-CoA dioxygenase family protein</fullName>
    </recommendedName>
</protein>
<sequence>GWYGHLQAFTEGRVTFIKTQFRTVPPSPLSYVGWHFDVPRSNPLHLKVQIYLDDVSHDEGAFAYVPGSHLQDSGPYPLVAQLDAMPGHRVCEGDAGTAILFNSYGLHTSMVNRSRRTRRSIILIYEVGTAATFDPDDFAAFADRCTTAERRQLFRLEPRPEPDTVSA</sequence>
<dbReference type="AlphaFoldDB" id="A0A382M3S9"/>